<dbReference type="GO" id="GO:0009867">
    <property type="term" value="P:jasmonic acid mediated signaling pathway"/>
    <property type="evidence" value="ECO:0007669"/>
    <property type="project" value="UniProtKB-ARBA"/>
</dbReference>
<comment type="pathway">
    <text evidence="1">Protein modification; protein ubiquitination.</text>
</comment>
<comment type="similarity">
    <text evidence="2">Belongs to the SKP1 family.</text>
</comment>
<feature type="region of interest" description="Disordered" evidence="4">
    <location>
        <begin position="156"/>
        <end position="242"/>
    </location>
</feature>
<feature type="compositionally biased region" description="Polar residues" evidence="4">
    <location>
        <begin position="232"/>
        <end position="242"/>
    </location>
</feature>
<dbReference type="InterPro" id="IPR001232">
    <property type="entry name" value="SKP1-like"/>
</dbReference>
<dbReference type="GO" id="GO:0006511">
    <property type="term" value="P:ubiquitin-dependent protein catabolic process"/>
    <property type="evidence" value="ECO:0007669"/>
    <property type="project" value="InterPro"/>
</dbReference>
<dbReference type="Gene3D" id="3.30.710.10">
    <property type="entry name" value="Potassium Channel Kv1.1, Chain A"/>
    <property type="match status" value="1"/>
</dbReference>
<dbReference type="SUPFAM" id="SSF81382">
    <property type="entry name" value="Skp1 dimerisation domain-like"/>
    <property type="match status" value="1"/>
</dbReference>
<keyword evidence="6" id="KW-1185">Reference proteome</keyword>
<evidence type="ECO:0000313" key="5">
    <source>
        <dbReference type="EMBL" id="KAK1364406.1"/>
    </source>
</evidence>
<dbReference type="AlphaFoldDB" id="A0AAD8HD69"/>
<name>A0AAD8HD69_9APIA</name>
<organism evidence="5 6">
    <name type="scientific">Heracleum sosnowskyi</name>
    <dbReference type="NCBI Taxonomy" id="360622"/>
    <lineage>
        <taxon>Eukaryota</taxon>
        <taxon>Viridiplantae</taxon>
        <taxon>Streptophyta</taxon>
        <taxon>Embryophyta</taxon>
        <taxon>Tracheophyta</taxon>
        <taxon>Spermatophyta</taxon>
        <taxon>Magnoliopsida</taxon>
        <taxon>eudicotyledons</taxon>
        <taxon>Gunneridae</taxon>
        <taxon>Pentapetalae</taxon>
        <taxon>asterids</taxon>
        <taxon>campanulids</taxon>
        <taxon>Apiales</taxon>
        <taxon>Apiaceae</taxon>
        <taxon>Apioideae</taxon>
        <taxon>apioid superclade</taxon>
        <taxon>Tordylieae</taxon>
        <taxon>Tordyliinae</taxon>
        <taxon>Heracleum</taxon>
    </lineage>
</organism>
<dbReference type="PANTHER" id="PTHR11165">
    <property type="entry name" value="SKP1"/>
    <property type="match status" value="1"/>
</dbReference>
<dbReference type="InterPro" id="IPR036296">
    <property type="entry name" value="SKP1-like_dim_sf"/>
</dbReference>
<protein>
    <submittedName>
        <fullName evidence="5">Uncharacterized protein</fullName>
    </submittedName>
</protein>
<feature type="compositionally biased region" description="Basic residues" evidence="4">
    <location>
        <begin position="219"/>
        <end position="231"/>
    </location>
</feature>
<evidence type="ECO:0000256" key="2">
    <source>
        <dbReference type="ARBA" id="ARBA00009993"/>
    </source>
</evidence>
<feature type="compositionally biased region" description="Basic and acidic residues" evidence="4">
    <location>
        <begin position="182"/>
        <end position="200"/>
    </location>
</feature>
<feature type="compositionally biased region" description="Basic and acidic residues" evidence="4">
    <location>
        <begin position="209"/>
        <end position="218"/>
    </location>
</feature>
<evidence type="ECO:0000313" key="6">
    <source>
        <dbReference type="Proteomes" id="UP001237642"/>
    </source>
</evidence>
<dbReference type="SUPFAM" id="SSF54695">
    <property type="entry name" value="POZ domain"/>
    <property type="match status" value="1"/>
</dbReference>
<feature type="compositionally biased region" description="Polar residues" evidence="4">
    <location>
        <begin position="159"/>
        <end position="179"/>
    </location>
</feature>
<sequence>MSDYFFDYMSEDERDAKKPKTLESFVWIQSADGSMQEVEQKLAVLCPTISSEMQSGFGYSRSKPITLPSEVRPSILSLVFHYCTFHNVPGRSYEEGKAFEENFLAVDSITLCELVTVAKYLQVEPLVCCACNALSQDILKTCPEVLDLMMNRGHDFPKANQSSDNSTCNSGNKLSNSLSPKMKKEVKEKKANPEDGRSVDDLVSFINGEGRDTKEVQSSKKKKKNRKKRQAHNNAPSICTSSSNTAAILKEVAEDHVEHPCSPDAKKLGLKSTCSLSSTLLNKLKLLDTRDEASTLEEGFDDSGFDRVVEDFDRKINLSWDDRKREMHSESERVVEDFDRKINLNWDDRKREMHSESER</sequence>
<evidence type="ECO:0000256" key="3">
    <source>
        <dbReference type="ARBA" id="ARBA00022786"/>
    </source>
</evidence>
<accession>A0AAD8HD69</accession>
<proteinExistence type="inferred from homology"/>
<dbReference type="InterPro" id="IPR011333">
    <property type="entry name" value="SKP1/BTB/POZ_sf"/>
</dbReference>
<reference evidence="5" key="1">
    <citation type="submission" date="2023-02" db="EMBL/GenBank/DDBJ databases">
        <title>Genome of toxic invasive species Heracleum sosnowskyi carries increased number of genes despite the absence of recent whole-genome duplications.</title>
        <authorList>
            <person name="Schelkunov M."/>
            <person name="Shtratnikova V."/>
            <person name="Makarenko M."/>
            <person name="Klepikova A."/>
            <person name="Omelchenko D."/>
            <person name="Novikova G."/>
            <person name="Obukhova E."/>
            <person name="Bogdanov V."/>
            <person name="Penin A."/>
            <person name="Logacheva M."/>
        </authorList>
    </citation>
    <scope>NUCLEOTIDE SEQUENCE</scope>
    <source>
        <strain evidence="5">Hsosn_3</strain>
        <tissue evidence="5">Leaf</tissue>
    </source>
</reference>
<dbReference type="EMBL" id="JAUIZM010000009">
    <property type="protein sequence ID" value="KAK1364406.1"/>
    <property type="molecule type" value="Genomic_DNA"/>
</dbReference>
<evidence type="ECO:0000256" key="1">
    <source>
        <dbReference type="ARBA" id="ARBA00004906"/>
    </source>
</evidence>
<keyword evidence="3" id="KW-0833">Ubl conjugation pathway</keyword>
<gene>
    <name evidence="5" type="ORF">POM88_039967</name>
</gene>
<evidence type="ECO:0000256" key="4">
    <source>
        <dbReference type="SAM" id="MobiDB-lite"/>
    </source>
</evidence>
<dbReference type="Proteomes" id="UP001237642">
    <property type="component" value="Unassembled WGS sequence"/>
</dbReference>
<dbReference type="InterPro" id="IPR016897">
    <property type="entry name" value="SKP1"/>
</dbReference>
<reference evidence="5" key="2">
    <citation type="submission" date="2023-05" db="EMBL/GenBank/DDBJ databases">
        <authorList>
            <person name="Schelkunov M.I."/>
        </authorList>
    </citation>
    <scope>NUCLEOTIDE SEQUENCE</scope>
    <source>
        <strain evidence="5">Hsosn_3</strain>
        <tissue evidence="5">Leaf</tissue>
    </source>
</reference>
<comment type="caution">
    <text evidence="5">The sequence shown here is derived from an EMBL/GenBank/DDBJ whole genome shotgun (WGS) entry which is preliminary data.</text>
</comment>
<dbReference type="SMART" id="SM00512">
    <property type="entry name" value="Skp1"/>
    <property type="match status" value="1"/>
</dbReference>